<evidence type="ECO:0000313" key="2">
    <source>
        <dbReference type="EMBL" id="KJF44901.1"/>
    </source>
</evidence>
<feature type="transmembrane region" description="Helical" evidence="1">
    <location>
        <begin position="74"/>
        <end position="95"/>
    </location>
</feature>
<dbReference type="Proteomes" id="UP000032544">
    <property type="component" value="Unassembled WGS sequence"/>
</dbReference>
<evidence type="ECO:0000313" key="3">
    <source>
        <dbReference type="Proteomes" id="UP000032544"/>
    </source>
</evidence>
<feature type="transmembrane region" description="Helical" evidence="1">
    <location>
        <begin position="41"/>
        <end position="68"/>
    </location>
</feature>
<dbReference type="OrthoDB" id="1121859at2"/>
<keyword evidence="3" id="KW-1185">Reference proteome</keyword>
<proteinExistence type="predicted"/>
<dbReference type="EMBL" id="JRHC01000001">
    <property type="protein sequence ID" value="KJF44901.1"/>
    <property type="molecule type" value="Genomic_DNA"/>
</dbReference>
<evidence type="ECO:0008006" key="4">
    <source>
        <dbReference type="Google" id="ProtNLM"/>
    </source>
</evidence>
<gene>
    <name evidence="2" type="ORF">LH29_05580</name>
</gene>
<keyword evidence="1" id="KW-0472">Membrane</keyword>
<dbReference type="AlphaFoldDB" id="A0A0D8JED0"/>
<protein>
    <recommendedName>
        <fullName evidence="4">Competence protein</fullName>
    </recommendedName>
</protein>
<sequence>MSDHLTESIAGLNEAVKQYVQTRIDLVKLLFLKKTSKYMSILFGMLIIILLCTLILASAGVVFTFWYGETYGSYLDGAFIVLGSLVVLLIVFLLFRNKLLTSFFLSNFSEILFEDDEVDHK</sequence>
<name>A0A0D8JED0_9BACT</name>
<comment type="caution">
    <text evidence="2">The sequence shown here is derived from an EMBL/GenBank/DDBJ whole genome shotgun (WGS) entry which is preliminary data.</text>
</comment>
<organism evidence="2 3">
    <name type="scientific">Draconibacterium sediminis</name>
    <dbReference type="NCBI Taxonomy" id="1544798"/>
    <lineage>
        <taxon>Bacteria</taxon>
        <taxon>Pseudomonadati</taxon>
        <taxon>Bacteroidota</taxon>
        <taxon>Bacteroidia</taxon>
        <taxon>Marinilabiliales</taxon>
        <taxon>Prolixibacteraceae</taxon>
        <taxon>Draconibacterium</taxon>
    </lineage>
</organism>
<keyword evidence="1" id="KW-0812">Transmembrane</keyword>
<evidence type="ECO:0000256" key="1">
    <source>
        <dbReference type="SAM" id="Phobius"/>
    </source>
</evidence>
<dbReference type="RefSeq" id="WP_045026449.1">
    <property type="nucleotide sequence ID" value="NZ_CAJXKZ010000003.1"/>
</dbReference>
<reference evidence="2 3" key="1">
    <citation type="submission" date="2014-09" db="EMBL/GenBank/DDBJ databases">
        <title>Draft Genome Sequence of Draconibacterium sp. JN14CK-3.</title>
        <authorList>
            <person name="Dong C."/>
            <person name="Lai Q."/>
            <person name="Shao Z."/>
        </authorList>
    </citation>
    <scope>NUCLEOTIDE SEQUENCE [LARGE SCALE GENOMIC DNA]</scope>
    <source>
        <strain evidence="2 3">JN14CK-3</strain>
    </source>
</reference>
<keyword evidence="1" id="KW-1133">Transmembrane helix</keyword>
<accession>A0A0D8JED0</accession>